<name>A0A4Y5JTA4_9CAUD</name>
<evidence type="ECO:0000256" key="1">
    <source>
        <dbReference type="SAM" id="Phobius"/>
    </source>
</evidence>
<dbReference type="Proteomes" id="UP000316733">
    <property type="component" value="Segment"/>
</dbReference>
<protein>
    <submittedName>
        <fullName evidence="2">Uncharacterized protein</fullName>
    </submittedName>
</protein>
<keyword evidence="1" id="KW-0472">Membrane</keyword>
<reference evidence="3" key="1">
    <citation type="journal article" date="2020" name="bioRxiv">
        <title>Integrative omics analysis of Pseudomonas aeruginosa virus PA5oct highlights the molecular complexity of jumbo phages.</title>
        <authorList>
            <person name="Lood C."/>
            <person name="Danis-Wlodarczyk K."/>
            <person name="Blasdel B.G."/>
            <person name="Jang H.B."/>
            <person name="Vandenheuvel D."/>
            <person name="Briers Y."/>
            <person name="Noben J.-P."/>
            <person name="van Noort V."/>
            <person name="Drulis-Kawa Z."/>
            <person name="Lavigne R."/>
        </authorList>
    </citation>
    <scope>NUCLEOTIDE SEQUENCE [LARGE SCALE GENOMIC DNA]</scope>
</reference>
<accession>A0A4Y5JTA4</accession>
<feature type="transmembrane region" description="Helical" evidence="1">
    <location>
        <begin position="77"/>
        <end position="110"/>
    </location>
</feature>
<sequence length="114" mass="13479">MLFDNKSIISKRHYPLYNGFNIFRCSVGCIYFSYDKMSFIHDIFMQTISLFLTTLLLFLLITPLYYIGLKNPVNITTFVSCLIITILITSYYFMSVLTYIFCITVQSIIYKRKK</sequence>
<evidence type="ECO:0000313" key="3">
    <source>
        <dbReference type="Proteomes" id="UP000316733"/>
    </source>
</evidence>
<evidence type="ECO:0000313" key="2">
    <source>
        <dbReference type="EMBL" id="QCG75966.1"/>
    </source>
</evidence>
<dbReference type="EMBL" id="MK797984">
    <property type="protein sequence ID" value="QCG75966.1"/>
    <property type="molecule type" value="Genomic_DNA"/>
</dbReference>
<feature type="transmembrane region" description="Helical" evidence="1">
    <location>
        <begin position="43"/>
        <end position="65"/>
    </location>
</feature>
<gene>
    <name evidence="2" type="ORF">EST35_0084</name>
</gene>
<organism evidence="2 3">
    <name type="scientific">Pseudomonas phage vB_PaeM_PA5oct</name>
    <dbReference type="NCBI Taxonomy" id="2163605"/>
    <lineage>
        <taxon>Viruses</taxon>
        <taxon>Duplodnaviria</taxon>
        <taxon>Heunggongvirae</taxon>
        <taxon>Uroviricota</taxon>
        <taxon>Caudoviricetes</taxon>
        <taxon>Arenbergviridae</taxon>
        <taxon>Wroclawvirus</taxon>
        <taxon>Wroclawvirus PA5oct</taxon>
    </lineage>
</organism>
<keyword evidence="1" id="KW-1133">Transmembrane helix</keyword>
<keyword evidence="3" id="KW-1185">Reference proteome</keyword>
<proteinExistence type="predicted"/>
<keyword evidence="1" id="KW-0812">Transmembrane</keyword>